<feature type="region of interest" description="Disordered" evidence="6">
    <location>
        <begin position="403"/>
        <end position="647"/>
    </location>
</feature>
<keyword evidence="7" id="KW-0812">Transmembrane</keyword>
<name>A0A372MBS6_9ACTN</name>
<evidence type="ECO:0000313" key="9">
    <source>
        <dbReference type="EMBL" id="RFU87843.1"/>
    </source>
</evidence>
<dbReference type="Gene3D" id="3.30.565.10">
    <property type="entry name" value="Histidine kinase-like ATPase, C-terminal domain"/>
    <property type="match status" value="1"/>
</dbReference>
<feature type="transmembrane region" description="Helical" evidence="7">
    <location>
        <begin position="43"/>
        <end position="63"/>
    </location>
</feature>
<proteinExistence type="predicted"/>
<dbReference type="EC" id="2.7.13.3" evidence="2"/>
<feature type="transmembrane region" description="Helical" evidence="7">
    <location>
        <begin position="69"/>
        <end position="92"/>
    </location>
</feature>
<protein>
    <recommendedName>
        <fullName evidence="2">histidine kinase</fullName>
        <ecNumber evidence="2">2.7.13.3</ecNumber>
    </recommendedName>
</protein>
<dbReference type="GO" id="GO:0004673">
    <property type="term" value="F:protein histidine kinase activity"/>
    <property type="evidence" value="ECO:0007669"/>
    <property type="project" value="UniProtKB-EC"/>
</dbReference>
<evidence type="ECO:0000256" key="5">
    <source>
        <dbReference type="ARBA" id="ARBA00022777"/>
    </source>
</evidence>
<dbReference type="GO" id="GO:0000160">
    <property type="term" value="P:phosphorelay signal transduction system"/>
    <property type="evidence" value="ECO:0007669"/>
    <property type="project" value="TreeGrafter"/>
</dbReference>
<keyword evidence="3" id="KW-0597">Phosphoprotein</keyword>
<dbReference type="GO" id="GO:0005524">
    <property type="term" value="F:ATP binding"/>
    <property type="evidence" value="ECO:0007669"/>
    <property type="project" value="UniProtKB-KW"/>
</dbReference>
<feature type="compositionally biased region" description="Polar residues" evidence="6">
    <location>
        <begin position="404"/>
        <end position="437"/>
    </location>
</feature>
<keyword evidence="9" id="KW-0067">ATP-binding</keyword>
<dbReference type="SUPFAM" id="SSF55874">
    <property type="entry name" value="ATPase domain of HSP90 chaperone/DNA topoisomerase II/histidine kinase"/>
    <property type="match status" value="1"/>
</dbReference>
<evidence type="ECO:0000256" key="7">
    <source>
        <dbReference type="SAM" id="Phobius"/>
    </source>
</evidence>
<keyword evidence="4" id="KW-0808">Transferase</keyword>
<dbReference type="PANTHER" id="PTHR45436">
    <property type="entry name" value="SENSOR HISTIDINE KINASE YKOH"/>
    <property type="match status" value="1"/>
</dbReference>
<evidence type="ECO:0000256" key="3">
    <source>
        <dbReference type="ARBA" id="ARBA00022553"/>
    </source>
</evidence>
<feature type="region of interest" description="Disordered" evidence="6">
    <location>
        <begin position="124"/>
        <end position="145"/>
    </location>
</feature>
<feature type="domain" description="Histidine kinase/HSP90-like ATPase" evidence="8">
    <location>
        <begin position="290"/>
        <end position="397"/>
    </location>
</feature>
<comment type="catalytic activity">
    <reaction evidence="1">
        <text>ATP + protein L-histidine = ADP + protein N-phospho-L-histidine.</text>
        <dbReference type="EC" id="2.7.13.3"/>
    </reaction>
</comment>
<keyword evidence="7" id="KW-0472">Membrane</keyword>
<keyword evidence="5" id="KW-0418">Kinase</keyword>
<feature type="non-terminal residue" evidence="9">
    <location>
        <position position="647"/>
    </location>
</feature>
<dbReference type="OrthoDB" id="4652229at2"/>
<organism evidence="9 10">
    <name type="scientific">Streptomyces triticagri</name>
    <dbReference type="NCBI Taxonomy" id="2293568"/>
    <lineage>
        <taxon>Bacteria</taxon>
        <taxon>Bacillati</taxon>
        <taxon>Actinomycetota</taxon>
        <taxon>Actinomycetes</taxon>
        <taxon>Kitasatosporales</taxon>
        <taxon>Streptomycetaceae</taxon>
        <taxon>Streptomyces</taxon>
    </lineage>
</organism>
<feature type="compositionally biased region" description="Low complexity" evidence="6">
    <location>
        <begin position="442"/>
        <end position="464"/>
    </location>
</feature>
<keyword evidence="7" id="KW-1133">Transmembrane helix</keyword>
<evidence type="ECO:0000313" key="10">
    <source>
        <dbReference type="Proteomes" id="UP000263094"/>
    </source>
</evidence>
<evidence type="ECO:0000259" key="8">
    <source>
        <dbReference type="Pfam" id="PF02518"/>
    </source>
</evidence>
<feature type="compositionally biased region" description="Basic and acidic residues" evidence="6">
    <location>
        <begin position="1"/>
        <end position="18"/>
    </location>
</feature>
<dbReference type="InterPro" id="IPR003594">
    <property type="entry name" value="HATPase_dom"/>
</dbReference>
<feature type="compositionally biased region" description="Low complexity" evidence="6">
    <location>
        <begin position="489"/>
        <end position="503"/>
    </location>
</feature>
<dbReference type="Proteomes" id="UP000263094">
    <property type="component" value="Unassembled WGS sequence"/>
</dbReference>
<gene>
    <name evidence="9" type="ORF">DY218_04905</name>
</gene>
<evidence type="ECO:0000256" key="6">
    <source>
        <dbReference type="SAM" id="MobiDB-lite"/>
    </source>
</evidence>
<keyword evidence="9" id="KW-0547">Nucleotide-binding</keyword>
<dbReference type="RefSeq" id="WP_128554667.1">
    <property type="nucleotide sequence ID" value="NZ_QUAK01000024.1"/>
</dbReference>
<dbReference type="GO" id="GO:0005886">
    <property type="term" value="C:plasma membrane"/>
    <property type="evidence" value="ECO:0007669"/>
    <property type="project" value="TreeGrafter"/>
</dbReference>
<evidence type="ECO:0000256" key="2">
    <source>
        <dbReference type="ARBA" id="ARBA00012438"/>
    </source>
</evidence>
<evidence type="ECO:0000256" key="1">
    <source>
        <dbReference type="ARBA" id="ARBA00000085"/>
    </source>
</evidence>
<feature type="region of interest" description="Disordered" evidence="6">
    <location>
        <begin position="1"/>
        <end position="30"/>
    </location>
</feature>
<accession>A0A372MBS6</accession>
<reference evidence="9 10" key="1">
    <citation type="submission" date="2018-08" db="EMBL/GenBank/DDBJ databases">
        <title>Isolation, diversity and antifungal activity of Actinobacteria from wheat.</title>
        <authorList>
            <person name="Han C."/>
        </authorList>
    </citation>
    <scope>NUCLEOTIDE SEQUENCE [LARGE SCALE GENOMIC DNA]</scope>
    <source>
        <strain evidence="9 10">NEAU-YY421</strain>
    </source>
</reference>
<dbReference type="EMBL" id="QUAK01000024">
    <property type="protein sequence ID" value="RFU87843.1"/>
    <property type="molecule type" value="Genomic_DNA"/>
</dbReference>
<dbReference type="PANTHER" id="PTHR45436:SF5">
    <property type="entry name" value="SENSOR HISTIDINE KINASE TRCS"/>
    <property type="match status" value="1"/>
</dbReference>
<sequence>MSHLREPAARADRREGGRHGRPGPRAAQPAAEVQIRRQLLRTAVLPAVAVALGGIAAVLFTLRSTGAEVSPALCAVLAAAAAVAVAGIVAGAKSADRAARSLTDRVTELRRSSARGQTELRGLVEQLRKGEPPSRRRTPDRKHSAAGDEFDLLADELGRAHEVALSSVVQAAQLADQAGSDQKVEVFVNLARRLQSLVHREIQLLDELENQVEDPELLKGLFHVDQLATRIRRHAENLAVLGGAISRRQWSHPVTVSEVMRSAIAEVEQYSRIKLVPPIDGTLRGHAVADVIHLLAELVENATVFSAPHTQVLLRASPVAAGLAVEVEDRGLGMPVAEQHRMNSLLADPDQVNVASLLSDGRIGLFVVSALARRHGVAVRLQTNIYGGVQAVIVLPQGLLGADQPQSAGESGTPAQSSTSAQSGTPVQSGTPAQHSTPAEHGAPAQPGVPAPTAAPARTGTPVPVRDREPAAPSGPAAAQPAPAPATPAPSAEPARLTAAAAPAPTPLQPLPRTTEPGSPQGAPAGSGSDLSPQTPSAPRPQPEPAADQPVHTASPYAGSDGTRPGPAGHIARSHAPADSRTAHDASPAARHHDNTAAATAGSPSGDPQPAVSVPTGGLPLPVRAPQEPRPNPAAAVPGARQAGGGH</sequence>
<dbReference type="InterPro" id="IPR050428">
    <property type="entry name" value="TCS_sensor_his_kinase"/>
</dbReference>
<feature type="compositionally biased region" description="Low complexity" evidence="6">
    <location>
        <begin position="471"/>
        <end position="481"/>
    </location>
</feature>
<dbReference type="Pfam" id="PF02518">
    <property type="entry name" value="HATPase_c"/>
    <property type="match status" value="1"/>
</dbReference>
<comment type="caution">
    <text evidence="9">The sequence shown here is derived from an EMBL/GenBank/DDBJ whole genome shotgun (WGS) entry which is preliminary data.</text>
</comment>
<evidence type="ECO:0000256" key="4">
    <source>
        <dbReference type="ARBA" id="ARBA00022679"/>
    </source>
</evidence>
<dbReference type="InterPro" id="IPR036890">
    <property type="entry name" value="HATPase_C_sf"/>
</dbReference>
<feature type="compositionally biased region" description="Low complexity" evidence="6">
    <location>
        <begin position="511"/>
        <end position="529"/>
    </location>
</feature>
<keyword evidence="10" id="KW-1185">Reference proteome</keyword>
<dbReference type="AlphaFoldDB" id="A0A372MBS6"/>